<evidence type="ECO:0000256" key="1">
    <source>
        <dbReference type="SAM" id="MobiDB-lite"/>
    </source>
</evidence>
<comment type="caution">
    <text evidence="2">The sequence shown here is derived from an EMBL/GenBank/DDBJ whole genome shotgun (WGS) entry which is preliminary data.</text>
</comment>
<protein>
    <submittedName>
        <fullName evidence="2">Uncharacterized protein</fullName>
    </submittedName>
</protein>
<organism evidence="2 3">
    <name type="scientific">Characodon lateralis</name>
    <dbReference type="NCBI Taxonomy" id="208331"/>
    <lineage>
        <taxon>Eukaryota</taxon>
        <taxon>Metazoa</taxon>
        <taxon>Chordata</taxon>
        <taxon>Craniata</taxon>
        <taxon>Vertebrata</taxon>
        <taxon>Euteleostomi</taxon>
        <taxon>Actinopterygii</taxon>
        <taxon>Neopterygii</taxon>
        <taxon>Teleostei</taxon>
        <taxon>Neoteleostei</taxon>
        <taxon>Acanthomorphata</taxon>
        <taxon>Ovalentaria</taxon>
        <taxon>Atherinomorphae</taxon>
        <taxon>Cyprinodontiformes</taxon>
        <taxon>Goodeidae</taxon>
        <taxon>Characodon</taxon>
    </lineage>
</organism>
<dbReference type="EMBL" id="JAHUTJ010002630">
    <property type="protein sequence ID" value="MED6265312.1"/>
    <property type="molecule type" value="Genomic_DNA"/>
</dbReference>
<gene>
    <name evidence="2" type="ORF">CHARACLAT_024163</name>
</gene>
<keyword evidence="3" id="KW-1185">Reference proteome</keyword>
<feature type="region of interest" description="Disordered" evidence="1">
    <location>
        <begin position="72"/>
        <end position="91"/>
    </location>
</feature>
<sequence length="91" mass="10228">MGIPRCNRVHRRCFSCHPPRFSTDLRQAPLDALRRRAAAAAPRLQSGYFQALGLFPVRFLTSGSKIQVSSSFSRQTPSWQRLGSAINRPKS</sequence>
<dbReference type="Proteomes" id="UP001352852">
    <property type="component" value="Unassembled WGS sequence"/>
</dbReference>
<name>A0ABU7CRH1_9TELE</name>
<evidence type="ECO:0000313" key="3">
    <source>
        <dbReference type="Proteomes" id="UP001352852"/>
    </source>
</evidence>
<accession>A0ABU7CRH1</accession>
<evidence type="ECO:0000313" key="2">
    <source>
        <dbReference type="EMBL" id="MED6265312.1"/>
    </source>
</evidence>
<feature type="compositionally biased region" description="Polar residues" evidence="1">
    <location>
        <begin position="72"/>
        <end position="81"/>
    </location>
</feature>
<proteinExistence type="predicted"/>
<reference evidence="2 3" key="1">
    <citation type="submission" date="2021-06" db="EMBL/GenBank/DDBJ databases">
        <authorList>
            <person name="Palmer J.M."/>
        </authorList>
    </citation>
    <scope>NUCLEOTIDE SEQUENCE [LARGE SCALE GENOMIC DNA]</scope>
    <source>
        <strain evidence="2 3">CL_MEX2019</strain>
        <tissue evidence="2">Muscle</tissue>
    </source>
</reference>